<organism evidence="1 2">
    <name type="scientific">Holotrichia oblita</name>
    <name type="common">Chafer beetle</name>
    <dbReference type="NCBI Taxonomy" id="644536"/>
    <lineage>
        <taxon>Eukaryota</taxon>
        <taxon>Metazoa</taxon>
        <taxon>Ecdysozoa</taxon>
        <taxon>Arthropoda</taxon>
        <taxon>Hexapoda</taxon>
        <taxon>Insecta</taxon>
        <taxon>Pterygota</taxon>
        <taxon>Neoptera</taxon>
        <taxon>Endopterygota</taxon>
        <taxon>Coleoptera</taxon>
        <taxon>Polyphaga</taxon>
        <taxon>Scarabaeiformia</taxon>
        <taxon>Scarabaeidae</taxon>
        <taxon>Melolonthinae</taxon>
        <taxon>Holotrichia</taxon>
    </lineage>
</organism>
<proteinExistence type="predicted"/>
<name>A0ACB9T972_HOLOL</name>
<keyword evidence="2" id="KW-1185">Reference proteome</keyword>
<dbReference type="Proteomes" id="UP001056778">
    <property type="component" value="Chromosome 4"/>
</dbReference>
<gene>
    <name evidence="1" type="ORF">MML48_4g00018213</name>
</gene>
<evidence type="ECO:0000313" key="1">
    <source>
        <dbReference type="EMBL" id="KAI4463385.1"/>
    </source>
</evidence>
<evidence type="ECO:0000313" key="2">
    <source>
        <dbReference type="Proteomes" id="UP001056778"/>
    </source>
</evidence>
<sequence>MYLKFIRQVANAANDLVSLESIFCEGFEEKKIPIFLQQSFMDDAKKQIEINLTRMFRPVEQYVSNLEQGYSSVYGGGEMEIGDDNEDITFEAGYKKIDFYQTFINRITEMVTNEFYAIGQLEQEECKANLKASINALIDDVAGKLVLQHEWENHDICDTFQMLATRALQEPTSTEELMEMGVFMTWANTELMSELTERIQTSLNIIIRLMDITTITEDHIELNSTTVLWLKRIKPILEQNSSMYEQFKFDFEERLQRAVERLNREIRDLEPYLVTLDDMSDADNAREYVFHLNKLLVKIRSCDQQKVWINKEEATFKFPISAFVDLEKLKVYIYPFFRLVKVCQNWQRCFNAWMDGPFEFLDYESAEQKVDDFLKELIKTQKTYRNRLRQLAAENDPRRFQGSVDDPDPLNLPAPLKLCVKTIQEIKDFRPCLNIMEIMSNKALLQRHWDEMSRIAGYDMTPNAGTTLRKLFEMELAKDIDKYEIISSGALKRIATAHKFEENAG</sequence>
<reference evidence="1" key="1">
    <citation type="submission" date="2022-04" db="EMBL/GenBank/DDBJ databases">
        <title>Chromosome-scale genome assembly of Holotrichia oblita Faldermann.</title>
        <authorList>
            <person name="Rongchong L."/>
        </authorList>
    </citation>
    <scope>NUCLEOTIDE SEQUENCE</scope>
    <source>
        <strain evidence="1">81SQS9</strain>
    </source>
</reference>
<dbReference type="EMBL" id="CM043018">
    <property type="protein sequence ID" value="KAI4463385.1"/>
    <property type="molecule type" value="Genomic_DNA"/>
</dbReference>
<accession>A0ACB9T972</accession>
<comment type="caution">
    <text evidence="1">The sequence shown here is derived from an EMBL/GenBank/DDBJ whole genome shotgun (WGS) entry which is preliminary data.</text>
</comment>
<protein>
    <submittedName>
        <fullName evidence="1">Dynein axonemal heavy chain 7-related</fullName>
    </submittedName>
</protein>